<evidence type="ECO:0000259" key="15">
    <source>
        <dbReference type="Pfam" id="PF17834"/>
    </source>
</evidence>
<keyword evidence="18" id="KW-1185">Reference proteome</keyword>
<dbReference type="EMBL" id="JAAALK010000290">
    <property type="protein sequence ID" value="KAG8045067.1"/>
    <property type="molecule type" value="Genomic_DNA"/>
</dbReference>
<sequence length="1047" mass="116306">MTTLVLLFFLVAGVGGTTVSSTPEMWPDLIKKAKEGGLDAIETYVFWNGHDVSNQMPLSDGLQEELGGVRRIARERRINKRYCGPDWAVIEGLQTTVARLQIKVEKLVEGKDLEDDKCFVPAGSRRSLTSGGFGSEFSRKNNEERIRLSCVVLRLELQVSKRRELTHESHRRQYNFEGNYDVVRFFKEIQNAGMYAILRIGPYICGEWNYGGLPAWLRDIPGMEFRMHNKPFESEMETFTTLIINKMKDAKMFAGQGGPIILAQVENEYGNVMGNLNNHESASEYIHWCADMANKQNVGVPWIMCQQDDDVPHNVVNTCNGFYCHDWFPKRTGIPKIWTENWTGWFKAWDKPDFHRSAEDIAFAVAMFFQKRGTLQNYYMYHGGTNFGRTSGGPYITTSYDYDAPLDEYGNLRQPKYGHLKELHSVLKSMEKILVHGDYVDTHYGDNVMVTKFTLGSTSACFINNKFDNKDVNVTLDGTTHLLPAWSVSILPDCKTVAFNSAKIKTQTSVMVKKPNTGKLRWSWMPENLGPFMTDERGSFRKNALLEQITTSTDQSDYLWYRTSLDHKGKARYNLYVNTTGHELYAFVNGKLGNTTPNGDFVFQLESPVELHHGKNYISLLSATVGLKNYGPLFEKMPAGIVGGPVKLIDEANGTGIDLSHNSWSYKAGLAGEYRQIHLNKPGYLWRSHNGTIPINRPFTWSLPIIVATATSRSVPGQCRWRPEGRRDLIRQQHRQANAVAASVSSPPTTKMADDQALGQVMTPSSIVTYMNGVEKLGGTNFTKWKGELMLILAIMDRDHSFREDKPVVPVSEGDNDATLAWLAKKGIPWRPDHKRGEKSQNYVPSSGRRGHGGGGPTGAEQGRGVVNGNNLGRYWPSYTAAVMGGCHHCDYRGEFQAEGDGQKCLTGCGEPAQRFYHVPRSFLKAGEPNTLILFEEAGGDPSDVGLCTVAAGAVCASAEVGDAVTLSCGQHGKTMSTVDVASFGVSRDQCGAYEGGCESKAAYKAFASARSRARCRSPVRSPAPGARPVCSLSRPLADPILGGSWD</sequence>
<proteinExistence type="inferred from homology"/>
<keyword evidence="9" id="KW-0325">Glycoprotein</keyword>
<evidence type="ECO:0000256" key="6">
    <source>
        <dbReference type="ARBA" id="ARBA00022525"/>
    </source>
</evidence>
<dbReference type="PANTHER" id="PTHR23421">
    <property type="entry name" value="BETA-GALACTOSIDASE RELATED"/>
    <property type="match status" value="1"/>
</dbReference>
<protein>
    <recommendedName>
        <fullName evidence="4">beta-galactosidase</fullName>
        <ecNumber evidence="4">3.2.1.23</ecNumber>
    </recommendedName>
</protein>
<dbReference type="AlphaFoldDB" id="A0A8J5REB9"/>
<dbReference type="InterPro" id="IPR041392">
    <property type="entry name" value="GHD"/>
</dbReference>
<feature type="domain" description="Beta-galactosidase beta-sandwich" evidence="15">
    <location>
        <begin position="451"/>
        <end position="504"/>
    </location>
</feature>
<keyword evidence="6" id="KW-0964">Secreted</keyword>
<comment type="subcellular location">
    <subcellularLocation>
        <location evidence="2">Secreted</location>
        <location evidence="2">Extracellular space</location>
        <location evidence="2">Apoplast</location>
    </subcellularLocation>
</comment>
<reference evidence="17" key="2">
    <citation type="submission" date="2021-02" db="EMBL/GenBank/DDBJ databases">
        <authorList>
            <person name="Kimball J.A."/>
            <person name="Haas M.W."/>
            <person name="Macchietto M."/>
            <person name="Kono T."/>
            <person name="Duquette J."/>
            <person name="Shao M."/>
        </authorList>
    </citation>
    <scope>NUCLEOTIDE SEQUENCE</scope>
    <source>
        <tissue evidence="17">Fresh leaf tissue</tissue>
    </source>
</reference>
<evidence type="ECO:0000313" key="18">
    <source>
        <dbReference type="Proteomes" id="UP000729402"/>
    </source>
</evidence>
<evidence type="ECO:0000256" key="1">
    <source>
        <dbReference type="ARBA" id="ARBA00001412"/>
    </source>
</evidence>
<comment type="caution">
    <text evidence="17">The sequence shown here is derived from an EMBL/GenBank/DDBJ whole genome shotgun (WGS) entry which is preliminary data.</text>
</comment>
<comment type="similarity">
    <text evidence="3 11">Belongs to the glycosyl hydrolase 35 family.</text>
</comment>
<feature type="chain" id="PRO_5035273082" description="beta-galactosidase" evidence="13">
    <location>
        <begin position="17"/>
        <end position="1047"/>
    </location>
</feature>
<evidence type="ECO:0000256" key="10">
    <source>
        <dbReference type="ARBA" id="ARBA00023295"/>
    </source>
</evidence>
<evidence type="ECO:0000256" key="11">
    <source>
        <dbReference type="RuleBase" id="RU003679"/>
    </source>
</evidence>
<accession>A0A8J5REB9</accession>
<feature type="signal peptide" evidence="13">
    <location>
        <begin position="1"/>
        <end position="16"/>
    </location>
</feature>
<dbReference type="InterPro" id="IPR019801">
    <property type="entry name" value="Glyco_hydro_35_CS"/>
</dbReference>
<dbReference type="InterPro" id="IPR048913">
    <property type="entry name" value="BetaGal_gal-bd"/>
</dbReference>
<keyword evidence="10" id="KW-0326">Glycosidase</keyword>
<feature type="region of interest" description="Disordered" evidence="12">
    <location>
        <begin position="830"/>
        <end position="864"/>
    </location>
</feature>
<feature type="domain" description="Glycoside hydrolase 35 catalytic" evidence="14">
    <location>
        <begin position="21"/>
        <end position="55"/>
    </location>
</feature>
<name>A0A8J5REB9_ZIZPA</name>
<evidence type="ECO:0000259" key="16">
    <source>
        <dbReference type="Pfam" id="PF21467"/>
    </source>
</evidence>
<evidence type="ECO:0000256" key="3">
    <source>
        <dbReference type="ARBA" id="ARBA00009809"/>
    </source>
</evidence>
<evidence type="ECO:0000256" key="8">
    <source>
        <dbReference type="ARBA" id="ARBA00022801"/>
    </source>
</evidence>
<evidence type="ECO:0000256" key="2">
    <source>
        <dbReference type="ARBA" id="ARBA00004271"/>
    </source>
</evidence>
<dbReference type="GO" id="GO:0048046">
    <property type="term" value="C:apoplast"/>
    <property type="evidence" value="ECO:0007669"/>
    <property type="project" value="UniProtKB-SubCell"/>
</dbReference>
<evidence type="ECO:0000256" key="5">
    <source>
        <dbReference type="ARBA" id="ARBA00022523"/>
    </source>
</evidence>
<dbReference type="PROSITE" id="PS01182">
    <property type="entry name" value="GLYCOSYL_HYDROL_F35"/>
    <property type="match status" value="1"/>
</dbReference>
<evidence type="ECO:0000256" key="13">
    <source>
        <dbReference type="SAM" id="SignalP"/>
    </source>
</evidence>
<dbReference type="InterPro" id="IPR001944">
    <property type="entry name" value="Glycoside_Hdrlase_35"/>
</dbReference>
<dbReference type="GO" id="GO:0004565">
    <property type="term" value="F:beta-galactosidase activity"/>
    <property type="evidence" value="ECO:0007669"/>
    <property type="project" value="UniProtKB-EC"/>
</dbReference>
<evidence type="ECO:0000259" key="14">
    <source>
        <dbReference type="Pfam" id="PF01301"/>
    </source>
</evidence>
<keyword evidence="5" id="KW-0052">Apoplast</keyword>
<evidence type="ECO:0000256" key="7">
    <source>
        <dbReference type="ARBA" id="ARBA00022729"/>
    </source>
</evidence>
<dbReference type="FunFam" id="2.60.120.260:FF:000142">
    <property type="entry name" value="Beta-galactosidase"/>
    <property type="match status" value="1"/>
</dbReference>
<dbReference type="EC" id="3.2.1.23" evidence="4"/>
<dbReference type="Pfam" id="PF17834">
    <property type="entry name" value="GHD"/>
    <property type="match status" value="1"/>
</dbReference>
<keyword evidence="7 13" id="KW-0732">Signal</keyword>
<reference evidence="17" key="1">
    <citation type="journal article" date="2021" name="bioRxiv">
        <title>Whole Genome Assembly and Annotation of Northern Wild Rice, Zizania palustris L., Supports a Whole Genome Duplication in the Zizania Genus.</title>
        <authorList>
            <person name="Haas M."/>
            <person name="Kono T."/>
            <person name="Macchietto M."/>
            <person name="Millas R."/>
            <person name="McGilp L."/>
            <person name="Shao M."/>
            <person name="Duquette J."/>
            <person name="Hirsch C.N."/>
            <person name="Kimball J."/>
        </authorList>
    </citation>
    <scope>NUCLEOTIDE SEQUENCE</scope>
    <source>
        <tissue evidence="17">Fresh leaf tissue</tissue>
    </source>
</reference>
<evidence type="ECO:0000256" key="9">
    <source>
        <dbReference type="ARBA" id="ARBA00023180"/>
    </source>
</evidence>
<organism evidence="17 18">
    <name type="scientific">Zizania palustris</name>
    <name type="common">Northern wild rice</name>
    <dbReference type="NCBI Taxonomy" id="103762"/>
    <lineage>
        <taxon>Eukaryota</taxon>
        <taxon>Viridiplantae</taxon>
        <taxon>Streptophyta</taxon>
        <taxon>Embryophyta</taxon>
        <taxon>Tracheophyta</taxon>
        <taxon>Spermatophyta</taxon>
        <taxon>Magnoliopsida</taxon>
        <taxon>Liliopsida</taxon>
        <taxon>Poales</taxon>
        <taxon>Poaceae</taxon>
        <taxon>BOP clade</taxon>
        <taxon>Oryzoideae</taxon>
        <taxon>Oryzeae</taxon>
        <taxon>Zizaniinae</taxon>
        <taxon>Zizania</taxon>
    </lineage>
</organism>
<dbReference type="Proteomes" id="UP000729402">
    <property type="component" value="Unassembled WGS sequence"/>
</dbReference>
<comment type="catalytic activity">
    <reaction evidence="1">
        <text>Hydrolysis of terminal non-reducing beta-D-galactose residues in beta-D-galactosides.</text>
        <dbReference type="EC" id="3.2.1.23"/>
    </reaction>
</comment>
<dbReference type="FunFam" id="3.20.20.80:FF:000006">
    <property type="entry name" value="Beta-galactosidase"/>
    <property type="match status" value="1"/>
</dbReference>
<dbReference type="InterPro" id="IPR031330">
    <property type="entry name" value="Gly_Hdrlase_35_cat"/>
</dbReference>
<dbReference type="GO" id="GO:0005975">
    <property type="term" value="P:carbohydrate metabolic process"/>
    <property type="evidence" value="ECO:0007669"/>
    <property type="project" value="InterPro"/>
</dbReference>
<keyword evidence="8" id="KW-0378">Hydrolase</keyword>
<dbReference type="Pfam" id="PF21467">
    <property type="entry name" value="BetaGal_gal-bd"/>
    <property type="match status" value="1"/>
</dbReference>
<dbReference type="Pfam" id="PF01301">
    <property type="entry name" value="Glyco_hydro_35"/>
    <property type="match status" value="2"/>
</dbReference>
<feature type="domain" description="Glycoside hydrolase 35 catalytic" evidence="14">
    <location>
        <begin position="166"/>
        <end position="425"/>
    </location>
</feature>
<evidence type="ECO:0000313" key="17">
    <source>
        <dbReference type="EMBL" id="KAG8045067.1"/>
    </source>
</evidence>
<gene>
    <name evidence="17" type="ORF">GUJ93_ZPchr0008g12037</name>
</gene>
<evidence type="ECO:0000256" key="12">
    <source>
        <dbReference type="SAM" id="MobiDB-lite"/>
    </source>
</evidence>
<evidence type="ECO:0000256" key="4">
    <source>
        <dbReference type="ARBA" id="ARBA00012756"/>
    </source>
</evidence>
<feature type="domain" description="Beta-galactosidase galactose-binding" evidence="16">
    <location>
        <begin position="862"/>
        <end position="928"/>
    </location>
</feature>
<dbReference type="OrthoDB" id="724889at2759"/>